<dbReference type="PATRIC" id="fig|1317121.7.peg.751"/>
<proteinExistence type="predicted"/>
<dbReference type="STRING" id="1317121.ATO11_18275"/>
<evidence type="ECO:0000313" key="2">
    <source>
        <dbReference type="Proteomes" id="UP000036938"/>
    </source>
</evidence>
<organism evidence="1 2">
    <name type="scientific">Pseudaestuariivita atlantica</name>
    <dbReference type="NCBI Taxonomy" id="1317121"/>
    <lineage>
        <taxon>Bacteria</taxon>
        <taxon>Pseudomonadati</taxon>
        <taxon>Pseudomonadota</taxon>
        <taxon>Alphaproteobacteria</taxon>
        <taxon>Rhodobacterales</taxon>
        <taxon>Paracoccaceae</taxon>
        <taxon>Pseudaestuariivita</taxon>
    </lineage>
</organism>
<keyword evidence="2" id="KW-1185">Reference proteome</keyword>
<name>A0A0L1JKM6_9RHOB</name>
<dbReference type="EMBL" id="AQQZ01000010">
    <property type="protein sequence ID" value="KNG92306.1"/>
    <property type="molecule type" value="Genomic_DNA"/>
</dbReference>
<reference evidence="1 2" key="1">
    <citation type="journal article" date="2015" name="Int. J. Syst. Evol. Microbiol.">
        <title>Aestuariivita atlantica sp. nov., isolated from deep sea sediment of the Atlantic Ocean.</title>
        <authorList>
            <person name="Li G."/>
            <person name="Lai Q."/>
            <person name="Du Y."/>
            <person name="Liu X."/>
            <person name="Sun F."/>
            <person name="Shao Z."/>
        </authorList>
    </citation>
    <scope>NUCLEOTIDE SEQUENCE [LARGE SCALE GENOMIC DNA]</scope>
    <source>
        <strain evidence="1 2">22II-S11-z3</strain>
    </source>
</reference>
<dbReference type="OrthoDB" id="7864216at2"/>
<dbReference type="Proteomes" id="UP000036938">
    <property type="component" value="Unassembled WGS sequence"/>
</dbReference>
<comment type="caution">
    <text evidence="1">The sequence shown here is derived from an EMBL/GenBank/DDBJ whole genome shotgun (WGS) entry which is preliminary data.</text>
</comment>
<gene>
    <name evidence="1" type="ORF">ATO11_18275</name>
</gene>
<protein>
    <submittedName>
        <fullName evidence="1">Uncharacterized protein</fullName>
    </submittedName>
</protein>
<accession>A0A0L1JKM6</accession>
<dbReference type="RefSeq" id="WP_050532366.1">
    <property type="nucleotide sequence ID" value="NZ_AQQZ01000010.1"/>
</dbReference>
<dbReference type="AlphaFoldDB" id="A0A0L1JKM6"/>
<evidence type="ECO:0000313" key="1">
    <source>
        <dbReference type="EMBL" id="KNG92306.1"/>
    </source>
</evidence>
<sequence>MKRDLDAALIAAHEAGDRPALVRLYSEAADGAASEEAQAFFLTHAYVFALECGAAEATKLRARLKALGRI</sequence>